<evidence type="ECO:0000313" key="3">
    <source>
        <dbReference type="Proteomes" id="UP000009183"/>
    </source>
</evidence>
<sequence length="56" mass="6265">MLRKGLGIIFNHEEPSTVSTTWASIRLFSCICPTGLVTLWISIISLFICYISITCD</sequence>
<keyword evidence="3" id="KW-1185">Reference proteome</keyword>
<keyword evidence="1" id="KW-1133">Transmembrane helix</keyword>
<dbReference type="AlphaFoldDB" id="D7T3B6"/>
<accession>D7T3B6</accession>
<evidence type="ECO:0000256" key="1">
    <source>
        <dbReference type="SAM" id="Phobius"/>
    </source>
</evidence>
<evidence type="ECO:0000313" key="2">
    <source>
        <dbReference type="EMBL" id="CBI25001.3"/>
    </source>
</evidence>
<dbReference type="InParanoid" id="D7T3B6"/>
<keyword evidence="1" id="KW-0472">Membrane</keyword>
<reference evidence="3" key="1">
    <citation type="journal article" date="2007" name="Nature">
        <title>The grapevine genome sequence suggests ancestral hexaploidization in major angiosperm phyla.</title>
        <authorList>
            <consortium name="The French-Italian Public Consortium for Grapevine Genome Characterization."/>
            <person name="Jaillon O."/>
            <person name="Aury J.-M."/>
            <person name="Noel B."/>
            <person name="Policriti A."/>
            <person name="Clepet C."/>
            <person name="Casagrande A."/>
            <person name="Choisne N."/>
            <person name="Aubourg S."/>
            <person name="Vitulo N."/>
            <person name="Jubin C."/>
            <person name="Vezzi A."/>
            <person name="Legeai F."/>
            <person name="Hugueney P."/>
            <person name="Dasilva C."/>
            <person name="Horner D."/>
            <person name="Mica E."/>
            <person name="Jublot D."/>
            <person name="Poulain J."/>
            <person name="Bruyere C."/>
            <person name="Billault A."/>
            <person name="Segurens B."/>
            <person name="Gouyvenoux M."/>
            <person name="Ugarte E."/>
            <person name="Cattonaro F."/>
            <person name="Anthouard V."/>
            <person name="Vico V."/>
            <person name="Del Fabbro C."/>
            <person name="Alaux M."/>
            <person name="Di Gaspero G."/>
            <person name="Dumas V."/>
            <person name="Felice N."/>
            <person name="Paillard S."/>
            <person name="Juman I."/>
            <person name="Moroldo M."/>
            <person name="Scalabrin S."/>
            <person name="Canaguier A."/>
            <person name="Le Clainche I."/>
            <person name="Malacrida G."/>
            <person name="Durand E."/>
            <person name="Pesole G."/>
            <person name="Laucou V."/>
            <person name="Chatelet P."/>
            <person name="Merdinoglu D."/>
            <person name="Delledonne M."/>
            <person name="Pezzotti M."/>
            <person name="Lecharny A."/>
            <person name="Scarpelli C."/>
            <person name="Artiguenave F."/>
            <person name="Pe M.E."/>
            <person name="Valle G."/>
            <person name="Morgante M."/>
            <person name="Caboche M."/>
            <person name="Adam-Blondon A.-F."/>
            <person name="Weissenbach J."/>
            <person name="Quetier F."/>
            <person name="Wincker P."/>
        </authorList>
    </citation>
    <scope>NUCLEOTIDE SEQUENCE [LARGE SCALE GENOMIC DNA]</scope>
    <source>
        <strain evidence="3">cv. Pinot noir / PN40024</strain>
    </source>
</reference>
<organism evidence="2 3">
    <name type="scientific">Vitis vinifera</name>
    <name type="common">Grape</name>
    <dbReference type="NCBI Taxonomy" id="29760"/>
    <lineage>
        <taxon>Eukaryota</taxon>
        <taxon>Viridiplantae</taxon>
        <taxon>Streptophyta</taxon>
        <taxon>Embryophyta</taxon>
        <taxon>Tracheophyta</taxon>
        <taxon>Spermatophyta</taxon>
        <taxon>Magnoliopsida</taxon>
        <taxon>eudicotyledons</taxon>
        <taxon>Gunneridae</taxon>
        <taxon>Pentapetalae</taxon>
        <taxon>rosids</taxon>
        <taxon>Vitales</taxon>
        <taxon>Vitaceae</taxon>
        <taxon>Viteae</taxon>
        <taxon>Vitis</taxon>
    </lineage>
</organism>
<name>D7T3B6_VITVI</name>
<dbReference type="EMBL" id="FN595510">
    <property type="protein sequence ID" value="CBI25001.3"/>
    <property type="molecule type" value="Genomic_DNA"/>
</dbReference>
<dbReference type="PaxDb" id="29760-VIT_13s0073g00390.t01"/>
<dbReference type="Proteomes" id="UP000009183">
    <property type="component" value="Chromosome 13"/>
</dbReference>
<dbReference type="HOGENOM" id="CLU_3018187_0_0_1"/>
<gene>
    <name evidence="2" type="ordered locus">VIT_13s0073g00390</name>
</gene>
<protein>
    <submittedName>
        <fullName evidence="2">Uncharacterized protein</fullName>
    </submittedName>
</protein>
<feature type="transmembrane region" description="Helical" evidence="1">
    <location>
        <begin position="25"/>
        <end position="53"/>
    </location>
</feature>
<proteinExistence type="predicted"/>
<keyword evidence="1" id="KW-0812">Transmembrane</keyword>